<feature type="region of interest" description="Disordered" evidence="10">
    <location>
        <begin position="225"/>
        <end position="279"/>
    </location>
</feature>
<accession>A0AA38I282</accession>
<keyword evidence="2" id="KW-0479">Metal-binding</keyword>
<feature type="compositionally biased region" description="Basic and acidic residues" evidence="10">
    <location>
        <begin position="241"/>
        <end position="252"/>
    </location>
</feature>
<keyword evidence="13" id="KW-1185">Reference proteome</keyword>
<feature type="compositionally biased region" description="Basic and acidic residues" evidence="10">
    <location>
        <begin position="263"/>
        <end position="276"/>
    </location>
</feature>
<dbReference type="SMART" id="SM00451">
    <property type="entry name" value="ZnF_U1"/>
    <property type="match status" value="3"/>
</dbReference>
<dbReference type="GO" id="GO:0005634">
    <property type="term" value="C:nucleus"/>
    <property type="evidence" value="ECO:0007669"/>
    <property type="project" value="UniProtKB-SubCell"/>
</dbReference>
<evidence type="ECO:0000256" key="1">
    <source>
        <dbReference type="ARBA" id="ARBA00004123"/>
    </source>
</evidence>
<feature type="compositionally biased region" description="Basic residues" evidence="10">
    <location>
        <begin position="253"/>
        <end position="262"/>
    </location>
</feature>
<evidence type="ECO:0000256" key="8">
    <source>
        <dbReference type="ARBA" id="ARBA00023242"/>
    </source>
</evidence>
<reference evidence="12" key="1">
    <citation type="journal article" date="2023" name="G3 (Bethesda)">
        <title>Whole genome assemblies of Zophobas morio and Tenebrio molitor.</title>
        <authorList>
            <person name="Kaur S."/>
            <person name="Stinson S.A."/>
            <person name="diCenzo G.C."/>
        </authorList>
    </citation>
    <scope>NUCLEOTIDE SEQUENCE</scope>
    <source>
        <strain evidence="12">QUZm001</strain>
    </source>
</reference>
<dbReference type="PANTHER" id="PTHR45944">
    <property type="entry name" value="SCHNURRI, ISOFORM F"/>
    <property type="match status" value="1"/>
</dbReference>
<evidence type="ECO:0000259" key="11">
    <source>
        <dbReference type="PROSITE" id="PS50157"/>
    </source>
</evidence>
<feature type="compositionally biased region" description="Low complexity" evidence="10">
    <location>
        <begin position="59"/>
        <end position="73"/>
    </location>
</feature>
<keyword evidence="6" id="KW-0805">Transcription regulation</keyword>
<keyword evidence="8" id="KW-0539">Nucleus</keyword>
<feature type="compositionally biased region" description="Low complexity" evidence="10">
    <location>
        <begin position="699"/>
        <end position="714"/>
    </location>
</feature>
<feature type="region of interest" description="Disordered" evidence="10">
    <location>
        <begin position="695"/>
        <end position="735"/>
    </location>
</feature>
<gene>
    <name evidence="12" type="ORF">Zmor_019577</name>
</gene>
<evidence type="ECO:0000256" key="3">
    <source>
        <dbReference type="ARBA" id="ARBA00022737"/>
    </source>
</evidence>
<comment type="caution">
    <text evidence="12">The sequence shown here is derived from an EMBL/GenBank/DDBJ whole genome shotgun (WGS) entry which is preliminary data.</text>
</comment>
<dbReference type="GO" id="GO:0000981">
    <property type="term" value="F:DNA-binding transcription factor activity, RNA polymerase II-specific"/>
    <property type="evidence" value="ECO:0007669"/>
    <property type="project" value="TreeGrafter"/>
</dbReference>
<evidence type="ECO:0000313" key="12">
    <source>
        <dbReference type="EMBL" id="KAJ3647715.1"/>
    </source>
</evidence>
<feature type="region of interest" description="Disordered" evidence="10">
    <location>
        <begin position="1118"/>
        <end position="1141"/>
    </location>
</feature>
<feature type="domain" description="C2H2-type" evidence="11">
    <location>
        <begin position="640"/>
        <end position="667"/>
    </location>
</feature>
<dbReference type="SMART" id="SM00355">
    <property type="entry name" value="ZnF_C2H2"/>
    <property type="match status" value="8"/>
</dbReference>
<comment type="subcellular location">
    <subcellularLocation>
        <location evidence="1">Nucleus</location>
    </subcellularLocation>
</comment>
<dbReference type="GO" id="GO:0008270">
    <property type="term" value="F:zinc ion binding"/>
    <property type="evidence" value="ECO:0007669"/>
    <property type="project" value="UniProtKB-KW"/>
</dbReference>
<dbReference type="PROSITE" id="PS00028">
    <property type="entry name" value="ZINC_FINGER_C2H2_1"/>
    <property type="match status" value="7"/>
</dbReference>
<dbReference type="AlphaFoldDB" id="A0AA38I282"/>
<evidence type="ECO:0000256" key="2">
    <source>
        <dbReference type="ARBA" id="ARBA00022723"/>
    </source>
</evidence>
<dbReference type="InterPro" id="IPR013087">
    <property type="entry name" value="Znf_C2H2_type"/>
</dbReference>
<evidence type="ECO:0000256" key="10">
    <source>
        <dbReference type="SAM" id="MobiDB-lite"/>
    </source>
</evidence>
<dbReference type="PANTHER" id="PTHR45944:SF2">
    <property type="entry name" value="SCHNURRI, ISOFORM F"/>
    <property type="match status" value="1"/>
</dbReference>
<name>A0AA38I282_9CUCU</name>
<dbReference type="InterPro" id="IPR036236">
    <property type="entry name" value="Znf_C2H2_sf"/>
</dbReference>
<sequence length="1235" mass="137588">METSIDSYLHKKFKKQLSVEPRAHLQVQHESPSGVVEPREEKRPPERQAQKDNNESVPNQSTNQNSSLSSTRNVSKSSISVEECRANLQSSNPCISVEKSWSDQRPPEAGQEPVTSSILDYRQYVKEDVASNIAKDQEEERGEPQPPPDKGPAGKYVCPYCSLVCSKPSVLQKHIRAHTNERPYPCNSCGFSFKTRSNLYKHCRSRTHANRVMGNKVQEINNEIPDMSEARSPPHNDPAALEERDRSLDLKTKPYKPRFHTKQYKENEENKDESNSKHSNLLSDHINEIISKNNSIVNSGDYLLKKRAEVFSDNEQQRNITDLLCLNVDEPLNLTKNRKRCMSEVVEPVAQKSLIKELLLKNLNSDMQCPHCKMIFQTVTELELHKLRSCKGFVKPGAKYTRSSSVNVASILTQNKNAFDGIPHLQNTVFPLKSPGPFLGKTRLVESDKGKSFSFDDGLPTAFPSVTPNERFLLSPLTLPNDKEKKVPVRMFGGEVKITHTSGETKSFKIDNKEDKYEGMVEYSGKVSENRVVKSGLQSGGTMLTNKANYPKEDMRGGQDVIRVYDNTPVSPSIDIANLPKPQITLGRTDLYRNDLVFVVSESSINGEKNDDQQKPSTILGGYECNDDYTYVRGRGRGRYVCDQCGIRCKKPSMLKKHIRTHSNDRPYTCNHCNFSFKTKGNLTKHMKSKAHTKNYAASGSGSSTQQSGTQSSESDTEDSGMDSSDESTRREEHEAAYGLLSLAQKTSQALHIGDSSSPTGVDGPHPHNVLNTEEIVHVSKSNYVKNKILDDKPPMNFSAPKLSLTASSSGDEDTQLAHFLGKTTINRPLTYPYTSVLPPSPEPDKEKSIKQFHVIQKYARAASPKLRESPKPAKDRTRVSASEVPNAKVNSAQTPLLKVNDAPVPDGLATDLRKRKLSYEEFERPKQPKTDEVIDLSMPAEKAEARFNGDAAADEAFAKAAEEKAPARSNGYVVLPMASDVSINYVIQEGQANGDSPKYKAVEYDNSAMETLADIATKQVKLEKNTLAKSVASEYLKIATKNEAAGDGGREANAFGRVNQEVNDLLVRPEGNKSCHICAKSFSKAPQLRLHMNIHYLERPFRCHSCSVSFRTKGHLQKHERSASHHNKLSSSPALSSSEPRPFKCVDCNIAFRIHGHLAKHLRSKMHIMKLECLAKIPFGLYAELERSNSLLTEINTADGDQCLESLKTLAKKVFINDPSKLNQLNSEAADADS</sequence>
<feature type="domain" description="C2H2-type" evidence="11">
    <location>
        <begin position="156"/>
        <end position="183"/>
    </location>
</feature>
<organism evidence="12 13">
    <name type="scientific">Zophobas morio</name>
    <dbReference type="NCBI Taxonomy" id="2755281"/>
    <lineage>
        <taxon>Eukaryota</taxon>
        <taxon>Metazoa</taxon>
        <taxon>Ecdysozoa</taxon>
        <taxon>Arthropoda</taxon>
        <taxon>Hexapoda</taxon>
        <taxon>Insecta</taxon>
        <taxon>Pterygota</taxon>
        <taxon>Neoptera</taxon>
        <taxon>Endopterygota</taxon>
        <taxon>Coleoptera</taxon>
        <taxon>Polyphaga</taxon>
        <taxon>Cucujiformia</taxon>
        <taxon>Tenebrionidae</taxon>
        <taxon>Zophobas</taxon>
    </lineage>
</organism>
<dbReference type="EMBL" id="JALNTZ010000006">
    <property type="protein sequence ID" value="KAJ3647715.1"/>
    <property type="molecule type" value="Genomic_DNA"/>
</dbReference>
<dbReference type="PROSITE" id="PS50157">
    <property type="entry name" value="ZINC_FINGER_C2H2_2"/>
    <property type="match status" value="7"/>
</dbReference>
<keyword evidence="5" id="KW-0862">Zinc</keyword>
<dbReference type="FunFam" id="3.30.160.60:FF:000145">
    <property type="entry name" value="Zinc finger protein 574"/>
    <property type="match status" value="2"/>
</dbReference>
<feature type="domain" description="C2H2-type" evidence="11">
    <location>
        <begin position="1074"/>
        <end position="1101"/>
    </location>
</feature>
<evidence type="ECO:0000256" key="9">
    <source>
        <dbReference type="PROSITE-ProRule" id="PRU00042"/>
    </source>
</evidence>
<dbReference type="Gene3D" id="3.30.160.60">
    <property type="entry name" value="Classic Zinc Finger"/>
    <property type="match status" value="7"/>
</dbReference>
<feature type="domain" description="C2H2-type" evidence="11">
    <location>
        <begin position="184"/>
        <end position="213"/>
    </location>
</feature>
<evidence type="ECO:0000313" key="13">
    <source>
        <dbReference type="Proteomes" id="UP001168821"/>
    </source>
</evidence>
<keyword evidence="4 9" id="KW-0863">Zinc-finger</keyword>
<feature type="region of interest" description="Disordered" evidence="10">
    <location>
        <begin position="862"/>
        <end position="886"/>
    </location>
</feature>
<protein>
    <recommendedName>
        <fullName evidence="11">C2H2-type domain-containing protein</fullName>
    </recommendedName>
</protein>
<dbReference type="FunFam" id="3.30.160.60:FF:000594">
    <property type="entry name" value="Transcription factor HIVEP2"/>
    <property type="match status" value="1"/>
</dbReference>
<dbReference type="Proteomes" id="UP001168821">
    <property type="component" value="Unassembled WGS sequence"/>
</dbReference>
<dbReference type="InterPro" id="IPR003604">
    <property type="entry name" value="Matrin/U1-like-C_Znf_C2H2"/>
</dbReference>
<evidence type="ECO:0000256" key="4">
    <source>
        <dbReference type="ARBA" id="ARBA00022771"/>
    </source>
</evidence>
<feature type="region of interest" description="Disordered" evidence="10">
    <location>
        <begin position="18"/>
        <end position="74"/>
    </location>
</feature>
<feature type="compositionally biased region" description="Low complexity" evidence="10">
    <location>
        <begin position="1130"/>
        <end position="1139"/>
    </location>
</feature>
<evidence type="ECO:0000256" key="5">
    <source>
        <dbReference type="ARBA" id="ARBA00022833"/>
    </source>
</evidence>
<keyword evidence="7" id="KW-0804">Transcription</keyword>
<feature type="domain" description="C2H2-type" evidence="11">
    <location>
        <begin position="1144"/>
        <end position="1173"/>
    </location>
</feature>
<feature type="domain" description="C2H2-type" evidence="11">
    <location>
        <begin position="668"/>
        <end position="697"/>
    </location>
</feature>
<evidence type="ECO:0000256" key="6">
    <source>
        <dbReference type="ARBA" id="ARBA00023015"/>
    </source>
</evidence>
<dbReference type="SUPFAM" id="SSF57667">
    <property type="entry name" value="beta-beta-alpha zinc fingers"/>
    <property type="match status" value="4"/>
</dbReference>
<feature type="compositionally biased region" description="Basic and acidic residues" evidence="10">
    <location>
        <begin position="37"/>
        <end position="54"/>
    </location>
</feature>
<evidence type="ECO:0000256" key="7">
    <source>
        <dbReference type="ARBA" id="ARBA00023163"/>
    </source>
</evidence>
<feature type="domain" description="C2H2-type" evidence="11">
    <location>
        <begin position="1102"/>
        <end position="1131"/>
    </location>
</feature>
<feature type="compositionally biased region" description="Basic and acidic residues" evidence="10">
    <location>
        <begin position="866"/>
        <end position="879"/>
    </location>
</feature>
<feature type="region of interest" description="Disordered" evidence="10">
    <location>
        <begin position="133"/>
        <end position="152"/>
    </location>
</feature>
<feature type="compositionally biased region" description="Polar residues" evidence="10">
    <location>
        <begin position="748"/>
        <end position="760"/>
    </location>
</feature>
<feature type="region of interest" description="Disordered" evidence="10">
    <location>
        <begin position="98"/>
        <end position="118"/>
    </location>
</feature>
<proteinExistence type="predicted"/>
<dbReference type="InterPro" id="IPR051969">
    <property type="entry name" value="Zinc-finger_DNA-bd_regulators"/>
</dbReference>
<keyword evidence="3" id="KW-0677">Repeat</keyword>
<feature type="region of interest" description="Disordered" evidence="10">
    <location>
        <begin position="748"/>
        <end position="767"/>
    </location>
</feature>
<dbReference type="GO" id="GO:0000978">
    <property type="term" value="F:RNA polymerase II cis-regulatory region sequence-specific DNA binding"/>
    <property type="evidence" value="ECO:0007669"/>
    <property type="project" value="TreeGrafter"/>
</dbReference>
<dbReference type="Pfam" id="PF00096">
    <property type="entry name" value="zf-C2H2"/>
    <property type="match status" value="4"/>
</dbReference>
<feature type="compositionally biased region" description="Acidic residues" evidence="10">
    <location>
        <begin position="715"/>
        <end position="726"/>
    </location>
</feature>